<keyword evidence="1" id="KW-0812">Transmembrane</keyword>
<dbReference type="AlphaFoldDB" id="A0A4R6Y3D8"/>
<keyword evidence="3" id="KW-1185">Reference proteome</keyword>
<accession>A0A4R6Y3D8</accession>
<organism evidence="2 3">
    <name type="scientific">Marinicella litoralis</name>
    <dbReference type="NCBI Taxonomy" id="644220"/>
    <lineage>
        <taxon>Bacteria</taxon>
        <taxon>Pseudomonadati</taxon>
        <taxon>Pseudomonadota</taxon>
        <taxon>Gammaproteobacteria</taxon>
        <taxon>Lysobacterales</taxon>
        <taxon>Marinicellaceae</taxon>
        <taxon>Marinicella</taxon>
    </lineage>
</organism>
<evidence type="ECO:0000256" key="1">
    <source>
        <dbReference type="SAM" id="Phobius"/>
    </source>
</evidence>
<evidence type="ECO:0000313" key="2">
    <source>
        <dbReference type="EMBL" id="TDR23568.1"/>
    </source>
</evidence>
<evidence type="ECO:0008006" key="4">
    <source>
        <dbReference type="Google" id="ProtNLM"/>
    </source>
</evidence>
<proteinExistence type="predicted"/>
<comment type="caution">
    <text evidence="2">The sequence shown here is derived from an EMBL/GenBank/DDBJ whole genome shotgun (WGS) entry which is preliminary data.</text>
</comment>
<dbReference type="OrthoDB" id="1495227at2"/>
<dbReference type="RefSeq" id="WP_099017801.1">
    <property type="nucleotide sequence ID" value="NZ_NIHB01000001.1"/>
</dbReference>
<gene>
    <name evidence="2" type="ORF">C8D91_0431</name>
</gene>
<sequence length="128" mass="14128">MKLKIYLSLLFVIGLINFLPLIGLLSTAQLSQAYGVVINNNELEVLMRHRALLFGIMGGFVFCALFKPQLRTAALVMTGISMVGFLFLVWSVGEVNDALMKVTMVDILGILCLLLAVVLHFLIDKDDV</sequence>
<protein>
    <recommendedName>
        <fullName evidence="4">Phosphopantetheine adenylyltransferase</fullName>
    </recommendedName>
</protein>
<keyword evidence="1" id="KW-0472">Membrane</keyword>
<feature type="transmembrane region" description="Helical" evidence="1">
    <location>
        <begin position="73"/>
        <end position="92"/>
    </location>
</feature>
<keyword evidence="1" id="KW-1133">Transmembrane helix</keyword>
<reference evidence="2 3" key="1">
    <citation type="submission" date="2019-03" db="EMBL/GenBank/DDBJ databases">
        <title>Genomic Encyclopedia of Type Strains, Phase IV (KMG-IV): sequencing the most valuable type-strain genomes for metagenomic binning, comparative biology and taxonomic classification.</title>
        <authorList>
            <person name="Goeker M."/>
        </authorList>
    </citation>
    <scope>NUCLEOTIDE SEQUENCE [LARGE SCALE GENOMIC DNA]</scope>
    <source>
        <strain evidence="2 3">DSM 25488</strain>
    </source>
</reference>
<feature type="transmembrane region" description="Helical" evidence="1">
    <location>
        <begin position="98"/>
        <end position="123"/>
    </location>
</feature>
<feature type="transmembrane region" description="Helical" evidence="1">
    <location>
        <begin position="49"/>
        <end position="66"/>
    </location>
</feature>
<dbReference type="Proteomes" id="UP000295724">
    <property type="component" value="Unassembled WGS sequence"/>
</dbReference>
<evidence type="ECO:0000313" key="3">
    <source>
        <dbReference type="Proteomes" id="UP000295724"/>
    </source>
</evidence>
<dbReference type="EMBL" id="SNZB01000001">
    <property type="protein sequence ID" value="TDR23568.1"/>
    <property type="molecule type" value="Genomic_DNA"/>
</dbReference>
<name>A0A4R6Y3D8_9GAMM</name>